<name>A0A1I7G808_9FIRM</name>
<keyword evidence="3" id="KW-1185">Reference proteome</keyword>
<evidence type="ECO:0000259" key="1">
    <source>
        <dbReference type="SMART" id="SM01058"/>
    </source>
</evidence>
<reference evidence="2 3" key="1">
    <citation type="submission" date="2016-10" db="EMBL/GenBank/DDBJ databases">
        <authorList>
            <person name="de Groot N.N."/>
        </authorList>
    </citation>
    <scope>NUCLEOTIDE SEQUENCE [LARGE SCALE GENOMIC DNA]</scope>
    <source>
        <strain evidence="2 3">KHGC13</strain>
    </source>
</reference>
<evidence type="ECO:0000313" key="3">
    <source>
        <dbReference type="Proteomes" id="UP000198817"/>
    </source>
</evidence>
<dbReference type="OrthoDB" id="9786074at2"/>
<proteinExistence type="predicted"/>
<dbReference type="AlphaFoldDB" id="A0A1I7G808"/>
<dbReference type="SMART" id="SM01058">
    <property type="entry name" value="CarD_TRCF"/>
    <property type="match status" value="1"/>
</dbReference>
<dbReference type="Gene3D" id="2.40.10.170">
    <property type="match status" value="1"/>
</dbReference>
<dbReference type="SUPFAM" id="SSF141259">
    <property type="entry name" value="CarD-like"/>
    <property type="match status" value="1"/>
</dbReference>
<dbReference type="Proteomes" id="UP000198817">
    <property type="component" value="Unassembled WGS sequence"/>
</dbReference>
<dbReference type="Gene3D" id="1.20.58.1290">
    <property type="entry name" value="CarD-like, C-terminal domain"/>
    <property type="match status" value="1"/>
</dbReference>
<organism evidence="2 3">
    <name type="scientific">Eubacterium pyruvativorans</name>
    <dbReference type="NCBI Taxonomy" id="155865"/>
    <lineage>
        <taxon>Bacteria</taxon>
        <taxon>Bacillati</taxon>
        <taxon>Bacillota</taxon>
        <taxon>Clostridia</taxon>
        <taxon>Eubacteriales</taxon>
        <taxon>Eubacteriaceae</taxon>
        <taxon>Eubacterium</taxon>
    </lineage>
</organism>
<dbReference type="STRING" id="155865.SAMN05216515_10648"/>
<gene>
    <name evidence="2" type="ORF">SAMN05216508_10547</name>
</gene>
<dbReference type="EMBL" id="FPBT01000005">
    <property type="protein sequence ID" value="SFU44584.1"/>
    <property type="molecule type" value="Genomic_DNA"/>
</dbReference>
<dbReference type="InterPro" id="IPR042215">
    <property type="entry name" value="CarD-like_C"/>
</dbReference>
<protein>
    <submittedName>
        <fullName evidence="2">Transcriptional regulator, CarD family</fullName>
    </submittedName>
</protein>
<dbReference type="RefSeq" id="WP_090470537.1">
    <property type="nucleotide sequence ID" value="NZ_CACVNK010000054.1"/>
</dbReference>
<feature type="domain" description="CarD-like/TRCF RNAP-interacting" evidence="1">
    <location>
        <begin position="1"/>
        <end position="113"/>
    </location>
</feature>
<accession>A0A1I7G808</accession>
<evidence type="ECO:0000313" key="2">
    <source>
        <dbReference type="EMBL" id="SFU44584.1"/>
    </source>
</evidence>
<dbReference type="InterPro" id="IPR036101">
    <property type="entry name" value="CarD-like/TRCF_RID_sf"/>
</dbReference>
<sequence length="176" mass="20282">MFNVGDLIIYGGTGVCRVKDITHPDFGMPEDRLYYILEPVYQAGTIYAPVDNGKVYMRPVISEEEANELIDIMPEVHTEIYKSSSIQQLSKHYQAIIDTHKCLDLIRLTKSIRKKKEAAMKQNRRLGQIDKKFMKRAEDLLFGELAAALDMSRDDLDSYIQNRIHDNETVIDRTVD</sequence>
<dbReference type="Pfam" id="PF02559">
    <property type="entry name" value="CarD_TRCF_RID"/>
    <property type="match status" value="1"/>
</dbReference>
<dbReference type="InterPro" id="IPR003711">
    <property type="entry name" value="CarD-like/TRCF_RID"/>
</dbReference>